<protein>
    <submittedName>
        <fullName evidence="3">Uncharacterized protein</fullName>
    </submittedName>
</protein>
<proteinExistence type="predicted"/>
<reference evidence="3 4" key="1">
    <citation type="submission" date="2024-04" db="EMBL/GenBank/DDBJ databases">
        <title>Phyllosticta paracitricarpa is synonymous to the EU quarantine fungus P. citricarpa based on phylogenomic analyses.</title>
        <authorList>
            <consortium name="Lawrence Berkeley National Laboratory"/>
            <person name="Van Ingen-Buijs V.A."/>
            <person name="Van Westerhoven A.C."/>
            <person name="Haridas S."/>
            <person name="Skiadas P."/>
            <person name="Martin F."/>
            <person name="Groenewald J.Z."/>
            <person name="Crous P.W."/>
            <person name="Seidl M.F."/>
        </authorList>
    </citation>
    <scope>NUCLEOTIDE SEQUENCE [LARGE SCALE GENOMIC DNA]</scope>
    <source>
        <strain evidence="3 4">CBS 123371</strain>
    </source>
</reference>
<evidence type="ECO:0000256" key="2">
    <source>
        <dbReference type="SAM" id="Phobius"/>
    </source>
</evidence>
<evidence type="ECO:0000313" key="4">
    <source>
        <dbReference type="Proteomes" id="UP001363622"/>
    </source>
</evidence>
<feature type="region of interest" description="Disordered" evidence="1">
    <location>
        <begin position="144"/>
        <end position="165"/>
    </location>
</feature>
<keyword evidence="4" id="KW-1185">Reference proteome</keyword>
<feature type="transmembrane region" description="Helical" evidence="2">
    <location>
        <begin position="15"/>
        <end position="34"/>
    </location>
</feature>
<evidence type="ECO:0000313" key="3">
    <source>
        <dbReference type="EMBL" id="KAK7523881.1"/>
    </source>
</evidence>
<name>A0ABR1KYF2_9PEZI</name>
<keyword evidence="2" id="KW-1133">Transmembrane helix</keyword>
<keyword evidence="2" id="KW-0812">Transmembrane</keyword>
<organism evidence="3 4">
    <name type="scientific">Phyllosticta citriasiana</name>
    <dbReference type="NCBI Taxonomy" id="595635"/>
    <lineage>
        <taxon>Eukaryota</taxon>
        <taxon>Fungi</taxon>
        <taxon>Dikarya</taxon>
        <taxon>Ascomycota</taxon>
        <taxon>Pezizomycotina</taxon>
        <taxon>Dothideomycetes</taxon>
        <taxon>Dothideomycetes incertae sedis</taxon>
        <taxon>Botryosphaeriales</taxon>
        <taxon>Phyllostictaceae</taxon>
        <taxon>Phyllosticta</taxon>
    </lineage>
</organism>
<gene>
    <name evidence="3" type="ORF">IWZ03DRAFT_365817</name>
</gene>
<evidence type="ECO:0000256" key="1">
    <source>
        <dbReference type="SAM" id="MobiDB-lite"/>
    </source>
</evidence>
<keyword evidence="2" id="KW-0472">Membrane</keyword>
<sequence length="165" mass="18529">MSKHFKDGLGLTATLGGYTWMFAHCTFFFFFFFFQTSSRRSCRDGLVPFPSSLAFVCHFDWISGGRRLGSILRIWHVCNVSHTWRRGLRVVWTRRGRRVYCLKQTTRSMAAPLADRRRRGAFLPSGLAGRADIGSSPMPRPGKLGGLFASQGESDAGAIKCNKTN</sequence>
<accession>A0ABR1KYF2</accession>
<comment type="caution">
    <text evidence="3">The sequence shown here is derived from an EMBL/GenBank/DDBJ whole genome shotgun (WGS) entry which is preliminary data.</text>
</comment>
<dbReference type="Proteomes" id="UP001363622">
    <property type="component" value="Unassembled WGS sequence"/>
</dbReference>
<dbReference type="EMBL" id="JBBPHU010000001">
    <property type="protein sequence ID" value="KAK7523881.1"/>
    <property type="molecule type" value="Genomic_DNA"/>
</dbReference>